<keyword evidence="1 2" id="KW-0238">DNA-binding</keyword>
<reference evidence="5" key="1">
    <citation type="journal article" date="2019" name="Int. J. Syst. Evol. Microbiol.">
        <title>The Global Catalogue of Microorganisms (GCM) 10K type strain sequencing project: providing services to taxonomists for standard genome sequencing and annotation.</title>
        <authorList>
            <consortium name="The Broad Institute Genomics Platform"/>
            <consortium name="The Broad Institute Genome Sequencing Center for Infectious Disease"/>
            <person name="Wu L."/>
            <person name="Ma J."/>
        </authorList>
    </citation>
    <scope>NUCLEOTIDE SEQUENCE [LARGE SCALE GENOMIC DNA]</scope>
    <source>
        <strain evidence="5">JCM 18459</strain>
    </source>
</reference>
<dbReference type="SMART" id="SM00862">
    <property type="entry name" value="Trans_reg_C"/>
    <property type="match status" value="1"/>
</dbReference>
<gene>
    <name evidence="4" type="ORF">GCM10023340_04800</name>
</gene>
<organism evidence="4 5">
    <name type="scientific">Nocardioides marinquilinus</name>
    <dbReference type="NCBI Taxonomy" id="1210400"/>
    <lineage>
        <taxon>Bacteria</taxon>
        <taxon>Bacillati</taxon>
        <taxon>Actinomycetota</taxon>
        <taxon>Actinomycetes</taxon>
        <taxon>Propionibacteriales</taxon>
        <taxon>Nocardioidaceae</taxon>
        <taxon>Nocardioides</taxon>
    </lineage>
</organism>
<feature type="DNA-binding region" description="OmpR/PhoB-type" evidence="2">
    <location>
        <begin position="63"/>
        <end position="162"/>
    </location>
</feature>
<protein>
    <recommendedName>
        <fullName evidence="3">OmpR/PhoB-type domain-containing protein</fullName>
    </recommendedName>
</protein>
<dbReference type="SUPFAM" id="SSF46894">
    <property type="entry name" value="C-terminal effector domain of the bipartite response regulators"/>
    <property type="match status" value="1"/>
</dbReference>
<dbReference type="PROSITE" id="PS51755">
    <property type="entry name" value="OMPR_PHOB"/>
    <property type="match status" value="1"/>
</dbReference>
<dbReference type="Proteomes" id="UP001500221">
    <property type="component" value="Unassembled WGS sequence"/>
</dbReference>
<evidence type="ECO:0000259" key="3">
    <source>
        <dbReference type="PROSITE" id="PS51755"/>
    </source>
</evidence>
<evidence type="ECO:0000256" key="2">
    <source>
        <dbReference type="PROSITE-ProRule" id="PRU01091"/>
    </source>
</evidence>
<dbReference type="Gene3D" id="1.10.10.10">
    <property type="entry name" value="Winged helix-like DNA-binding domain superfamily/Winged helix DNA-binding domain"/>
    <property type="match status" value="1"/>
</dbReference>
<proteinExistence type="predicted"/>
<dbReference type="CDD" id="cd00383">
    <property type="entry name" value="trans_reg_C"/>
    <property type="match status" value="1"/>
</dbReference>
<evidence type="ECO:0000313" key="4">
    <source>
        <dbReference type="EMBL" id="GAA5142013.1"/>
    </source>
</evidence>
<sequence>MVIAVAPSAAERVQLAATLAGMSPAAPVLMVASAGEAVALLAGLEQVSVPVAVPPPVAVPTAPPPPTADPELSVDSDGRILGCRGRAVTLSPLEHDLIVCLLEDVGRTWAYDELHRRVWGNDHLGDRSDVQSVVKRLRHKLRRLDSPLHLDVVRGVGLRLVPRRPSPTNCPTLPTACPPLSIAAVGRRP</sequence>
<evidence type="ECO:0000256" key="1">
    <source>
        <dbReference type="ARBA" id="ARBA00023125"/>
    </source>
</evidence>
<feature type="domain" description="OmpR/PhoB-type" evidence="3">
    <location>
        <begin position="63"/>
        <end position="162"/>
    </location>
</feature>
<comment type="caution">
    <text evidence="4">The sequence shown here is derived from an EMBL/GenBank/DDBJ whole genome shotgun (WGS) entry which is preliminary data.</text>
</comment>
<dbReference type="Pfam" id="PF00486">
    <property type="entry name" value="Trans_reg_C"/>
    <property type="match status" value="1"/>
</dbReference>
<dbReference type="InterPro" id="IPR016032">
    <property type="entry name" value="Sig_transdc_resp-reg_C-effctor"/>
</dbReference>
<evidence type="ECO:0000313" key="5">
    <source>
        <dbReference type="Proteomes" id="UP001500221"/>
    </source>
</evidence>
<dbReference type="EMBL" id="BAABKG010000001">
    <property type="protein sequence ID" value="GAA5142013.1"/>
    <property type="molecule type" value="Genomic_DNA"/>
</dbReference>
<accession>A0ABP9P7P0</accession>
<name>A0ABP9P7P0_9ACTN</name>
<dbReference type="InterPro" id="IPR001867">
    <property type="entry name" value="OmpR/PhoB-type_DNA-bd"/>
</dbReference>
<dbReference type="InterPro" id="IPR036388">
    <property type="entry name" value="WH-like_DNA-bd_sf"/>
</dbReference>
<keyword evidence="5" id="KW-1185">Reference proteome</keyword>